<proteinExistence type="predicted"/>
<name>C1EGI5_MICCC</name>
<gene>
    <name evidence="2" type="ORF">MICPUN_63884</name>
</gene>
<feature type="region of interest" description="Disordered" evidence="1">
    <location>
        <begin position="1"/>
        <end position="53"/>
    </location>
</feature>
<sequence length="225" mass="24819">MATAPIGTARVASARTGGAMVSRTRRSRARRSFRVRAASKEDNGKPEAGTPSIDSKSLWRLRLELFSGKDADATTPDRTITVRARFVVDEGYEPPQGSIEIEDDQELAFVQAGFHRWTLAEDPNERKAGLWIWGLFEEPLYPYMLLSFDCNRIEVAEGGYHIPKGKLFAEVKHARGSKSGHVLSDGKLSFKVTKTYKADLVGLSEATIGEPTMCGRLQADCIEVA</sequence>
<organism evidence="2 3">
    <name type="scientific">Micromonas commoda (strain RCC299 / NOUM17 / CCMP2709)</name>
    <name type="common">Picoplanktonic green alga</name>
    <dbReference type="NCBI Taxonomy" id="296587"/>
    <lineage>
        <taxon>Eukaryota</taxon>
        <taxon>Viridiplantae</taxon>
        <taxon>Chlorophyta</taxon>
        <taxon>Mamiellophyceae</taxon>
        <taxon>Mamiellales</taxon>
        <taxon>Mamiellaceae</taxon>
        <taxon>Micromonas</taxon>
    </lineage>
</organism>
<protein>
    <submittedName>
        <fullName evidence="2">Uncharacterized protein</fullName>
    </submittedName>
</protein>
<accession>C1EGI5</accession>
<dbReference type="OrthoDB" id="185328at2759"/>
<dbReference type="AlphaFoldDB" id="C1EGI5"/>
<dbReference type="EMBL" id="CP001332">
    <property type="protein sequence ID" value="ACO67332.1"/>
    <property type="molecule type" value="Genomic_DNA"/>
</dbReference>
<evidence type="ECO:0000313" key="2">
    <source>
        <dbReference type="EMBL" id="ACO67332.1"/>
    </source>
</evidence>
<dbReference type="OMA" id="ERKAGLW"/>
<dbReference type="Proteomes" id="UP000002009">
    <property type="component" value="Chromosome 14"/>
</dbReference>
<dbReference type="KEGG" id="mis:MICPUN_63884"/>
<dbReference type="GeneID" id="8249003"/>
<reference evidence="2 3" key="1">
    <citation type="journal article" date="2009" name="Science">
        <title>Green evolution and dynamic adaptations revealed by genomes of the marine picoeukaryotes Micromonas.</title>
        <authorList>
            <person name="Worden A.Z."/>
            <person name="Lee J.H."/>
            <person name="Mock T."/>
            <person name="Rouze P."/>
            <person name="Simmons M.P."/>
            <person name="Aerts A.L."/>
            <person name="Allen A.E."/>
            <person name="Cuvelier M.L."/>
            <person name="Derelle E."/>
            <person name="Everett M.V."/>
            <person name="Foulon E."/>
            <person name="Grimwood J."/>
            <person name="Gundlach H."/>
            <person name="Henrissat B."/>
            <person name="Napoli C."/>
            <person name="McDonald S.M."/>
            <person name="Parker M.S."/>
            <person name="Rombauts S."/>
            <person name="Salamov A."/>
            <person name="Von Dassow P."/>
            <person name="Badger J.H."/>
            <person name="Coutinho P.M."/>
            <person name="Demir E."/>
            <person name="Dubchak I."/>
            <person name="Gentemann C."/>
            <person name="Eikrem W."/>
            <person name="Gready J.E."/>
            <person name="John U."/>
            <person name="Lanier W."/>
            <person name="Lindquist E.A."/>
            <person name="Lucas S."/>
            <person name="Mayer K.F."/>
            <person name="Moreau H."/>
            <person name="Not F."/>
            <person name="Otillar R."/>
            <person name="Panaud O."/>
            <person name="Pangilinan J."/>
            <person name="Paulsen I."/>
            <person name="Piegu B."/>
            <person name="Poliakov A."/>
            <person name="Robbens S."/>
            <person name="Schmutz J."/>
            <person name="Toulza E."/>
            <person name="Wyss T."/>
            <person name="Zelensky A."/>
            <person name="Zhou K."/>
            <person name="Armbrust E.V."/>
            <person name="Bhattacharya D."/>
            <person name="Goodenough U.W."/>
            <person name="Van de Peer Y."/>
            <person name="Grigoriev I.V."/>
        </authorList>
    </citation>
    <scope>NUCLEOTIDE SEQUENCE [LARGE SCALE GENOMIC DNA]</scope>
    <source>
        <strain evidence="3">RCC299 / NOUM17</strain>
    </source>
</reference>
<dbReference type="eggNOG" id="ENOG502SA11">
    <property type="taxonomic scope" value="Eukaryota"/>
</dbReference>
<evidence type="ECO:0000256" key="1">
    <source>
        <dbReference type="SAM" id="MobiDB-lite"/>
    </source>
</evidence>
<dbReference type="InParanoid" id="C1EGI5"/>
<feature type="compositionally biased region" description="Basic residues" evidence="1">
    <location>
        <begin position="23"/>
        <end position="34"/>
    </location>
</feature>
<evidence type="ECO:0000313" key="3">
    <source>
        <dbReference type="Proteomes" id="UP000002009"/>
    </source>
</evidence>
<dbReference type="RefSeq" id="XP_002506074.1">
    <property type="nucleotide sequence ID" value="XM_002506028.1"/>
</dbReference>
<keyword evidence="3" id="KW-1185">Reference proteome</keyword>